<dbReference type="GO" id="GO:0033214">
    <property type="term" value="P:siderophore-iron import into cell"/>
    <property type="evidence" value="ECO:0007669"/>
    <property type="project" value="TreeGrafter"/>
</dbReference>
<feature type="transmembrane region" description="Helical" evidence="8">
    <location>
        <begin position="260"/>
        <end position="290"/>
    </location>
</feature>
<dbReference type="OrthoDB" id="9811721at2"/>
<dbReference type="GO" id="GO:0005886">
    <property type="term" value="C:plasma membrane"/>
    <property type="evidence" value="ECO:0007669"/>
    <property type="project" value="UniProtKB-SubCell"/>
</dbReference>
<comment type="subcellular location">
    <subcellularLocation>
        <location evidence="1">Cell membrane</location>
        <topology evidence="1">Multi-pass membrane protein</topology>
    </subcellularLocation>
</comment>
<dbReference type="CDD" id="cd06550">
    <property type="entry name" value="TM_ABC_iron-siderophores_like"/>
    <property type="match status" value="1"/>
</dbReference>
<keyword evidence="3" id="KW-0813">Transport</keyword>
<evidence type="ECO:0000256" key="5">
    <source>
        <dbReference type="ARBA" id="ARBA00022692"/>
    </source>
</evidence>
<dbReference type="STRING" id="651661.SAMN05660293_05222"/>
<feature type="transmembrane region" description="Helical" evidence="8">
    <location>
        <begin position="108"/>
        <end position="132"/>
    </location>
</feature>
<organism evidence="9 10">
    <name type="scientific">Dyadobacter psychrophilus</name>
    <dbReference type="NCBI Taxonomy" id="651661"/>
    <lineage>
        <taxon>Bacteria</taxon>
        <taxon>Pseudomonadati</taxon>
        <taxon>Bacteroidota</taxon>
        <taxon>Cytophagia</taxon>
        <taxon>Cytophagales</taxon>
        <taxon>Spirosomataceae</taxon>
        <taxon>Dyadobacter</taxon>
    </lineage>
</organism>
<dbReference type="AlphaFoldDB" id="A0A1T5HBA0"/>
<feature type="transmembrane region" description="Helical" evidence="8">
    <location>
        <begin position="139"/>
        <end position="163"/>
    </location>
</feature>
<evidence type="ECO:0000256" key="6">
    <source>
        <dbReference type="ARBA" id="ARBA00022989"/>
    </source>
</evidence>
<dbReference type="RefSeq" id="WP_082217657.1">
    <property type="nucleotide sequence ID" value="NZ_FUZA01000010.1"/>
</dbReference>
<dbReference type="InterPro" id="IPR000522">
    <property type="entry name" value="ABC_transptr_permease_BtuC"/>
</dbReference>
<sequence length="365" mass="38741">MAETAQKEPSLKSPATAHRLIFVGLIMLAILFFILDVMLGSVQIPFKEVSKIIFLQESENTAWLFIIEKIRIPKAITAILVGCGLSVSGLQMQTLFRNPLAGPSELGITAGAGLGVAAVMLAGGSSASMYAISKLGVSGSWLIIVMASLGSALVLSLILLIAGRIRDNVILLIVGVMIGTITLSIVSIWQYFSQPEQLQEYIMWTFGSLGGVTQYHLYALSGVVAFGLLLAFISSKALNALLLGENYARSMGLTIGKTRLIIMLSTSLLTGSITAFCGPIGFVGIAIPHITRSLFGTSDHRVLIPGCCLTGMVLLLLCDIIAQMPGMGMPGMQTVIPVNVVTSLLGAPVVIWIIISRNNLRSSFS</sequence>
<keyword evidence="4" id="KW-1003">Cell membrane</keyword>
<evidence type="ECO:0000256" key="1">
    <source>
        <dbReference type="ARBA" id="ARBA00004651"/>
    </source>
</evidence>
<keyword evidence="7 8" id="KW-0472">Membrane</keyword>
<evidence type="ECO:0000256" key="7">
    <source>
        <dbReference type="ARBA" id="ARBA00023136"/>
    </source>
</evidence>
<keyword evidence="5 8" id="KW-0812">Transmembrane</keyword>
<feature type="transmembrane region" description="Helical" evidence="8">
    <location>
        <begin position="302"/>
        <end position="322"/>
    </location>
</feature>
<proteinExistence type="inferred from homology"/>
<evidence type="ECO:0000256" key="4">
    <source>
        <dbReference type="ARBA" id="ARBA00022475"/>
    </source>
</evidence>
<feature type="transmembrane region" description="Helical" evidence="8">
    <location>
        <begin position="169"/>
        <end position="189"/>
    </location>
</feature>
<evidence type="ECO:0000256" key="2">
    <source>
        <dbReference type="ARBA" id="ARBA00007935"/>
    </source>
</evidence>
<evidence type="ECO:0000313" key="9">
    <source>
        <dbReference type="EMBL" id="SKC17958.1"/>
    </source>
</evidence>
<dbReference type="Proteomes" id="UP000190897">
    <property type="component" value="Unassembled WGS sequence"/>
</dbReference>
<dbReference type="PANTHER" id="PTHR30472">
    <property type="entry name" value="FERRIC ENTEROBACTIN TRANSPORT SYSTEM PERMEASE PROTEIN"/>
    <property type="match status" value="1"/>
</dbReference>
<evidence type="ECO:0000256" key="3">
    <source>
        <dbReference type="ARBA" id="ARBA00022448"/>
    </source>
</evidence>
<comment type="similarity">
    <text evidence="2">Belongs to the binding-protein-dependent transport system permease family. FecCD subfamily.</text>
</comment>
<accession>A0A1T5HBA0</accession>
<reference evidence="10" key="1">
    <citation type="submission" date="2017-02" db="EMBL/GenBank/DDBJ databases">
        <authorList>
            <person name="Varghese N."/>
            <person name="Submissions S."/>
        </authorList>
    </citation>
    <scope>NUCLEOTIDE SEQUENCE [LARGE SCALE GENOMIC DNA]</scope>
    <source>
        <strain evidence="10">DSM 22270</strain>
    </source>
</reference>
<feature type="transmembrane region" description="Helical" evidence="8">
    <location>
        <begin position="334"/>
        <end position="355"/>
    </location>
</feature>
<dbReference type="PANTHER" id="PTHR30472:SF41">
    <property type="entry name" value="TRANSPORT SYSTEM PERMEASE PROTEIN"/>
    <property type="match status" value="1"/>
</dbReference>
<keyword evidence="10" id="KW-1185">Reference proteome</keyword>
<dbReference type="SUPFAM" id="SSF81345">
    <property type="entry name" value="ABC transporter involved in vitamin B12 uptake, BtuC"/>
    <property type="match status" value="1"/>
</dbReference>
<evidence type="ECO:0000313" key="10">
    <source>
        <dbReference type="Proteomes" id="UP000190897"/>
    </source>
</evidence>
<dbReference type="Pfam" id="PF01032">
    <property type="entry name" value="FecCD"/>
    <property type="match status" value="1"/>
</dbReference>
<keyword evidence="6 8" id="KW-1133">Transmembrane helix</keyword>
<name>A0A1T5HBA0_9BACT</name>
<dbReference type="EMBL" id="FUZA01000010">
    <property type="protein sequence ID" value="SKC17958.1"/>
    <property type="molecule type" value="Genomic_DNA"/>
</dbReference>
<protein>
    <submittedName>
        <fullName evidence="9">Iron complex transport system permease protein</fullName>
    </submittedName>
</protein>
<gene>
    <name evidence="9" type="ORF">SAMN05660293_05222</name>
</gene>
<dbReference type="InterPro" id="IPR037294">
    <property type="entry name" value="ABC_BtuC-like"/>
</dbReference>
<evidence type="ECO:0000256" key="8">
    <source>
        <dbReference type="SAM" id="Phobius"/>
    </source>
</evidence>
<feature type="transmembrane region" description="Helical" evidence="8">
    <location>
        <begin position="20"/>
        <end position="42"/>
    </location>
</feature>
<dbReference type="GO" id="GO:0022857">
    <property type="term" value="F:transmembrane transporter activity"/>
    <property type="evidence" value="ECO:0007669"/>
    <property type="project" value="InterPro"/>
</dbReference>
<dbReference type="Gene3D" id="1.10.3470.10">
    <property type="entry name" value="ABC transporter involved in vitamin B12 uptake, BtuC"/>
    <property type="match status" value="1"/>
</dbReference>